<organism evidence="11 12">
    <name type="scientific">Roseateles subflavus</name>
    <dbReference type="NCBI Taxonomy" id="3053353"/>
    <lineage>
        <taxon>Bacteria</taxon>
        <taxon>Pseudomonadati</taxon>
        <taxon>Pseudomonadota</taxon>
        <taxon>Betaproteobacteria</taxon>
        <taxon>Burkholderiales</taxon>
        <taxon>Sphaerotilaceae</taxon>
        <taxon>Roseateles</taxon>
    </lineage>
</organism>
<comment type="caution">
    <text evidence="11">The sequence shown here is derived from an EMBL/GenBank/DDBJ whole genome shotgun (WGS) entry which is preliminary data.</text>
</comment>
<proteinExistence type="predicted"/>
<dbReference type="Gene3D" id="3.40.50.1110">
    <property type="entry name" value="SGNH hydrolase"/>
    <property type="match status" value="1"/>
</dbReference>
<dbReference type="EC" id="2.3.1.-" evidence="11"/>
<comment type="subcellular location">
    <subcellularLocation>
        <location evidence="1">Cell membrane</location>
        <topology evidence="1">Multi-pass membrane protein</topology>
    </subcellularLocation>
</comment>
<dbReference type="Pfam" id="PF01757">
    <property type="entry name" value="Acyl_transf_3"/>
    <property type="match status" value="1"/>
</dbReference>
<feature type="domain" description="SGNH" evidence="10">
    <location>
        <begin position="413"/>
        <end position="637"/>
    </location>
</feature>
<evidence type="ECO:0000256" key="1">
    <source>
        <dbReference type="ARBA" id="ARBA00004651"/>
    </source>
</evidence>
<keyword evidence="12" id="KW-1185">Reference proteome</keyword>
<dbReference type="PANTHER" id="PTHR23028:SF53">
    <property type="entry name" value="ACYL_TRANSF_3 DOMAIN-CONTAINING PROTEIN"/>
    <property type="match status" value="1"/>
</dbReference>
<dbReference type="InterPro" id="IPR043968">
    <property type="entry name" value="SGNH"/>
</dbReference>
<evidence type="ECO:0000259" key="9">
    <source>
        <dbReference type="Pfam" id="PF01757"/>
    </source>
</evidence>
<evidence type="ECO:0000256" key="3">
    <source>
        <dbReference type="ARBA" id="ARBA00022679"/>
    </source>
</evidence>
<reference evidence="11 12" key="1">
    <citation type="submission" date="2023-06" db="EMBL/GenBank/DDBJ databases">
        <title>Pelomonas sp. APW6 16S ribosomal RNA gene genome sequencing and assembly.</title>
        <authorList>
            <person name="Woo H."/>
        </authorList>
    </citation>
    <scope>NUCLEOTIDE SEQUENCE [LARGE SCALE GENOMIC DNA]</scope>
    <source>
        <strain evidence="11 12">APW6</strain>
    </source>
</reference>
<feature type="transmembrane region" description="Helical" evidence="8">
    <location>
        <begin position="325"/>
        <end position="347"/>
    </location>
</feature>
<keyword evidence="7 11" id="KW-0012">Acyltransferase</keyword>
<keyword evidence="6 8" id="KW-0472">Membrane</keyword>
<evidence type="ECO:0000256" key="8">
    <source>
        <dbReference type="SAM" id="Phobius"/>
    </source>
</evidence>
<feature type="transmembrane region" description="Helical" evidence="8">
    <location>
        <begin position="301"/>
        <end position="319"/>
    </location>
</feature>
<dbReference type="Pfam" id="PF19040">
    <property type="entry name" value="SGNH"/>
    <property type="match status" value="1"/>
</dbReference>
<sequence>MSNAHPAAALPFRADLQGLRAVAVLVVCLAHAGVPALAGGFVGVDVFFVLSGALITGLLLRELEQAGRIDFLGFYARRVKRLLPAMLTMLAVSFAAAAALLSDTEAAAQLASAPYAATWVSNLYFAFAKFGYFEELAARDLFIHTWSLAVEEQFYLVWPLLLTLLPWRSPTGTARGLAVLGAAGLAASLYWTYKRPEFGFYLMPSRSWQFALGGLAYLAASRPDLRRALTPPRAALACGLGLGLILASTALLHPRLAYPGAWALLPSLGAALLIAGGPALGARHPLAHPALVWLGDRSYALYLWHWPVLVLGFALGYEGQPGPTAVLGLFALLLAMVSYRCVELPFWKGRASHGPARRTLLLGVLAVVVALAGGLTGLRALEPPPSGAADAASAWRGDAPVIYRQHCDAWYSHARVEPCVFGPETAQRTVVLLGDSISAQWFSLVQGIFAPPQWRVVVLTKSSCPMLDIDIFYERIGQTYQVCTDWRHAVLQDLARLRPDVIVMGGVASERFTPEDWVEGSTRVLQQLSPAAGTILLVPGTPRLGFDGPGCVARHRAPDGTMPAGACQADGALAEVAPVTRHLATAAARFRNVHLLDLNDLVCPGGRCRAVSADGVVVFRDGQHLTDRFVRSLIPAARPRFEQQVPALGQP</sequence>
<feature type="transmembrane region" description="Helical" evidence="8">
    <location>
        <begin position="113"/>
        <end position="133"/>
    </location>
</feature>
<feature type="transmembrane region" description="Helical" evidence="8">
    <location>
        <begin position="82"/>
        <end position="101"/>
    </location>
</feature>
<accession>A0ABT7LCQ9</accession>
<keyword evidence="2" id="KW-1003">Cell membrane</keyword>
<dbReference type="RefSeq" id="WP_285980776.1">
    <property type="nucleotide sequence ID" value="NZ_JASVDS010000001.1"/>
</dbReference>
<evidence type="ECO:0000256" key="7">
    <source>
        <dbReference type="ARBA" id="ARBA00023315"/>
    </source>
</evidence>
<evidence type="ECO:0000256" key="5">
    <source>
        <dbReference type="ARBA" id="ARBA00022989"/>
    </source>
</evidence>
<keyword evidence="4 8" id="KW-0812">Transmembrane</keyword>
<dbReference type="Proteomes" id="UP001238603">
    <property type="component" value="Unassembled WGS sequence"/>
</dbReference>
<dbReference type="PANTHER" id="PTHR23028">
    <property type="entry name" value="ACETYLTRANSFERASE"/>
    <property type="match status" value="1"/>
</dbReference>
<evidence type="ECO:0000256" key="2">
    <source>
        <dbReference type="ARBA" id="ARBA00022475"/>
    </source>
</evidence>
<dbReference type="SUPFAM" id="SSF52266">
    <property type="entry name" value="SGNH hydrolase"/>
    <property type="match status" value="1"/>
</dbReference>
<feature type="transmembrane region" description="Helical" evidence="8">
    <location>
        <begin position="21"/>
        <end position="38"/>
    </location>
</feature>
<name>A0ABT7LCQ9_9BURK</name>
<feature type="transmembrane region" description="Helical" evidence="8">
    <location>
        <begin position="44"/>
        <end position="61"/>
    </location>
</feature>
<evidence type="ECO:0000259" key="10">
    <source>
        <dbReference type="Pfam" id="PF19040"/>
    </source>
</evidence>
<feature type="transmembrane region" description="Helical" evidence="8">
    <location>
        <begin position="173"/>
        <end position="193"/>
    </location>
</feature>
<evidence type="ECO:0000256" key="6">
    <source>
        <dbReference type="ARBA" id="ARBA00023136"/>
    </source>
</evidence>
<feature type="transmembrane region" description="Helical" evidence="8">
    <location>
        <begin position="359"/>
        <end position="378"/>
    </location>
</feature>
<dbReference type="GO" id="GO:0016746">
    <property type="term" value="F:acyltransferase activity"/>
    <property type="evidence" value="ECO:0007669"/>
    <property type="project" value="UniProtKB-KW"/>
</dbReference>
<gene>
    <name evidence="11" type="ORF">QRD43_01890</name>
</gene>
<feature type="transmembrane region" description="Helical" evidence="8">
    <location>
        <begin position="145"/>
        <end position="167"/>
    </location>
</feature>
<feature type="transmembrane region" description="Helical" evidence="8">
    <location>
        <begin position="234"/>
        <end position="254"/>
    </location>
</feature>
<evidence type="ECO:0000313" key="12">
    <source>
        <dbReference type="Proteomes" id="UP001238603"/>
    </source>
</evidence>
<dbReference type="EMBL" id="JASVDS010000001">
    <property type="protein sequence ID" value="MDL5030643.1"/>
    <property type="molecule type" value="Genomic_DNA"/>
</dbReference>
<protein>
    <submittedName>
        <fullName evidence="11">Acyltransferase family protein</fullName>
        <ecNumber evidence="11">2.3.1.-</ecNumber>
    </submittedName>
</protein>
<evidence type="ECO:0000313" key="11">
    <source>
        <dbReference type="EMBL" id="MDL5030643.1"/>
    </source>
</evidence>
<evidence type="ECO:0000256" key="4">
    <source>
        <dbReference type="ARBA" id="ARBA00022692"/>
    </source>
</evidence>
<dbReference type="InterPro" id="IPR036514">
    <property type="entry name" value="SGNH_hydro_sf"/>
</dbReference>
<feature type="transmembrane region" description="Helical" evidence="8">
    <location>
        <begin position="260"/>
        <end position="280"/>
    </location>
</feature>
<dbReference type="InterPro" id="IPR050879">
    <property type="entry name" value="Acyltransferase_3"/>
</dbReference>
<dbReference type="InterPro" id="IPR002656">
    <property type="entry name" value="Acyl_transf_3_dom"/>
</dbReference>
<keyword evidence="3 11" id="KW-0808">Transferase</keyword>
<keyword evidence="5 8" id="KW-1133">Transmembrane helix</keyword>
<feature type="domain" description="Acyltransferase 3" evidence="9">
    <location>
        <begin position="14"/>
        <end position="336"/>
    </location>
</feature>